<gene>
    <name evidence="1" type="ORF">TRM7557_03107</name>
</gene>
<keyword evidence="2" id="KW-1185">Reference proteome</keyword>
<name>A0A0P1GGT3_9RHOB</name>
<evidence type="ECO:0000313" key="2">
    <source>
        <dbReference type="Proteomes" id="UP000052022"/>
    </source>
</evidence>
<dbReference type="RefSeq" id="WP_058291121.1">
    <property type="nucleotide sequence ID" value="NZ_CYSD01000040.1"/>
</dbReference>
<dbReference type="Proteomes" id="UP000052022">
    <property type="component" value="Unassembled WGS sequence"/>
</dbReference>
<proteinExistence type="predicted"/>
<dbReference type="STRING" id="928856.SAMN04488049_11655"/>
<accession>A0A0P1GGT3</accession>
<sequence>MSDPFAGHQPGLSAPATRLLPITPDDATDLSVFVRGLCVTTSGMVQVTTVEDTTATVYVAAGAPLPVRIKRVWATGTDADGLVGLV</sequence>
<dbReference type="EMBL" id="CYSD01000040">
    <property type="protein sequence ID" value="CUH80856.1"/>
    <property type="molecule type" value="Genomic_DNA"/>
</dbReference>
<reference evidence="1 2" key="1">
    <citation type="submission" date="2015-09" db="EMBL/GenBank/DDBJ databases">
        <authorList>
            <consortium name="Swine Surveillance"/>
        </authorList>
    </citation>
    <scope>NUCLEOTIDE SEQUENCE [LARGE SCALE GENOMIC DNA]</scope>
    <source>
        <strain evidence="1 2">CECT 7557</strain>
    </source>
</reference>
<protein>
    <submittedName>
        <fullName evidence="1">Uncharacterized protein</fullName>
    </submittedName>
</protein>
<evidence type="ECO:0000313" key="1">
    <source>
        <dbReference type="EMBL" id="CUH80856.1"/>
    </source>
</evidence>
<organism evidence="1 2">
    <name type="scientific">Tritonibacter multivorans</name>
    <dbReference type="NCBI Taxonomy" id="928856"/>
    <lineage>
        <taxon>Bacteria</taxon>
        <taxon>Pseudomonadati</taxon>
        <taxon>Pseudomonadota</taxon>
        <taxon>Alphaproteobacteria</taxon>
        <taxon>Rhodobacterales</taxon>
        <taxon>Paracoccaceae</taxon>
        <taxon>Tritonibacter</taxon>
    </lineage>
</organism>
<dbReference type="AlphaFoldDB" id="A0A0P1GGT3"/>
<dbReference type="OrthoDB" id="7916272at2"/>